<keyword evidence="5 7" id="KW-0472">Membrane</keyword>
<dbReference type="PROSITE" id="PS50850">
    <property type="entry name" value="MFS"/>
    <property type="match status" value="2"/>
</dbReference>
<keyword evidence="2" id="KW-0813">Transport</keyword>
<sequence length="1002" mass="107232">AWLWLWLRRRTFPLRQENAMEGSVTRVQRLQHAIAHTSDGYFHLRTVLILGLANAADAIEILAIGYILAVYEDKEGSLTRAQQSVLAAAIFAGMFVGGLFFGFLSDAVGRRKSLLHSLLINAVFALLSSFSPNIYVLIGCRTLAGVGEHELGADGLSANVLSSDRRVDDVLGIGGTIPAMFTLCSEHVPVHRRGFYVTIVASYWMVGSVFTAALAWFMLGSSDPSANYSWRTFAAIVSLPAFVCWVLTYRFVPESAQYFARRRQFSDAEDVVNHIRFTNGSSTDSDADRLLSPHAQSCKPSPVDLAPCEPDRSVAESLQLLFDPMLRATTVSLLLSWFCLSFGSYGLATWITVLFKRINLSDPFANAFIYAAANLPGNLLSAFLMDRVGGRAILLGSMMLSAICAAGFAAVSSSTSTSVWPAVGIVLLSSGFNAFSTSGWNAIDLMSAESYPTDLRTTGMGFLAASGRAGSVVAQFVNGYLVGPPVHVTLLLAITASMMLLGSISAFFVRDYRGRAMPNSVNEMRREAAEKRSKKAILGLANAADGVEILAIGYILAVYDDEVTRTAPSLLAASIFVGMIIGGLVFGPLGDTIGRRRSLLLTLLVNGGFALASAVAPNVYVSSIVSLTTDDRTARIGGTIPTIFTLCAEHASVHRRGFLVAIVASFWMVGSVFTAAAAWLMLGREDPSTRFSWRSFCVVVALPSFACWLCTYLFVPESACFHVRRGERTQADAVQRYIQRVDDRGPFCWWEHVPSSSVGNPADPRQPPARSSSPSPLLSDTLRSLCRPPLRNTTLALFVASFCLSFGSYGLSTWITVLFKGINLANPFANAFIYAAASLPGSIISALYMDRVGGRVLLALSLALAAGCAAGFACVSSSPSPVAIVLLASGFNTCSMAAWNGIDLLSAEAFPTRMRATAMGVLAMGGRSGSVLTQFVNGFLVGPPAHIALLLSITATTMLVGAASAAAMRDRHGRELAGSIDEYTDEDTEAEIMSYGTVQATA</sequence>
<feature type="non-terminal residue" evidence="9">
    <location>
        <position position="1"/>
    </location>
</feature>
<evidence type="ECO:0000259" key="8">
    <source>
        <dbReference type="PROSITE" id="PS50850"/>
    </source>
</evidence>
<feature type="transmembrane region" description="Helical" evidence="7">
    <location>
        <begin position="334"/>
        <end position="355"/>
    </location>
</feature>
<evidence type="ECO:0000256" key="3">
    <source>
        <dbReference type="ARBA" id="ARBA00022692"/>
    </source>
</evidence>
<feature type="transmembrane region" description="Helical" evidence="7">
    <location>
        <begin position="461"/>
        <end position="482"/>
    </location>
</feature>
<feature type="compositionally biased region" description="Low complexity" evidence="6">
    <location>
        <begin position="768"/>
        <end position="778"/>
    </location>
</feature>
<gene>
    <name evidence="9" type="ORF">N0F65_001759</name>
</gene>
<dbReference type="PANTHER" id="PTHR23511">
    <property type="entry name" value="SYNAPTIC VESICLE GLYCOPROTEIN 2"/>
    <property type="match status" value="1"/>
</dbReference>
<feature type="transmembrane region" description="Helical" evidence="7">
    <location>
        <begin position="83"/>
        <end position="104"/>
    </location>
</feature>
<dbReference type="EMBL" id="DAKRPA010000053">
    <property type="protein sequence ID" value="DBA01131.1"/>
    <property type="molecule type" value="Genomic_DNA"/>
</dbReference>
<feature type="transmembrane region" description="Helical" evidence="7">
    <location>
        <begin position="116"/>
        <end position="138"/>
    </location>
</feature>
<dbReference type="GO" id="GO:0016020">
    <property type="term" value="C:membrane"/>
    <property type="evidence" value="ECO:0007669"/>
    <property type="project" value="UniProtKB-SubCell"/>
</dbReference>
<dbReference type="Pfam" id="PF00083">
    <property type="entry name" value="Sugar_tr"/>
    <property type="match status" value="2"/>
</dbReference>
<feature type="transmembrane region" description="Helical" evidence="7">
    <location>
        <begin position="658"/>
        <end position="681"/>
    </location>
</feature>
<feature type="region of interest" description="Disordered" evidence="6">
    <location>
        <begin position="756"/>
        <end position="778"/>
    </location>
</feature>
<feature type="transmembrane region" description="Helical" evidence="7">
    <location>
        <begin position="536"/>
        <end position="557"/>
    </location>
</feature>
<reference evidence="9" key="2">
    <citation type="journal article" date="2023" name="Microbiol Resour">
        <title>Decontamination and Annotation of the Draft Genome Sequence of the Oomycete Lagenidium giganteum ARSEF 373.</title>
        <authorList>
            <person name="Morgan W.R."/>
            <person name="Tartar A."/>
        </authorList>
    </citation>
    <scope>NUCLEOTIDE SEQUENCE</scope>
    <source>
        <strain evidence="9">ARSEF 373</strain>
    </source>
</reference>
<feature type="domain" description="Major facilitator superfamily (MFS) profile" evidence="8">
    <location>
        <begin position="534"/>
        <end position="973"/>
    </location>
</feature>
<organism evidence="9 10">
    <name type="scientific">Lagenidium giganteum</name>
    <dbReference type="NCBI Taxonomy" id="4803"/>
    <lineage>
        <taxon>Eukaryota</taxon>
        <taxon>Sar</taxon>
        <taxon>Stramenopiles</taxon>
        <taxon>Oomycota</taxon>
        <taxon>Peronosporomycetes</taxon>
        <taxon>Pythiales</taxon>
        <taxon>Pythiaceae</taxon>
    </lineage>
</organism>
<evidence type="ECO:0000313" key="10">
    <source>
        <dbReference type="Proteomes" id="UP001146120"/>
    </source>
</evidence>
<feature type="transmembrane region" description="Helical" evidence="7">
    <location>
        <begin position="831"/>
        <end position="849"/>
    </location>
</feature>
<dbReference type="Proteomes" id="UP001146120">
    <property type="component" value="Unassembled WGS sequence"/>
</dbReference>
<evidence type="ECO:0000256" key="6">
    <source>
        <dbReference type="SAM" id="MobiDB-lite"/>
    </source>
</evidence>
<feature type="transmembrane region" description="Helical" evidence="7">
    <location>
        <begin position="488"/>
        <end position="509"/>
    </location>
</feature>
<feature type="transmembrane region" description="Helical" evidence="7">
    <location>
        <begin position="599"/>
        <end position="621"/>
    </location>
</feature>
<dbReference type="Gene3D" id="1.20.1250.20">
    <property type="entry name" value="MFS general substrate transporter like domains"/>
    <property type="match status" value="2"/>
</dbReference>
<feature type="transmembrane region" description="Helical" evidence="7">
    <location>
        <begin position="367"/>
        <end position="385"/>
    </location>
</feature>
<feature type="transmembrane region" description="Helical" evidence="7">
    <location>
        <begin position="795"/>
        <end position="819"/>
    </location>
</feature>
<proteinExistence type="predicted"/>
<feature type="transmembrane region" description="Helical" evidence="7">
    <location>
        <begin position="230"/>
        <end position="252"/>
    </location>
</feature>
<evidence type="ECO:0000313" key="9">
    <source>
        <dbReference type="EMBL" id="DBA01131.1"/>
    </source>
</evidence>
<feature type="transmembrane region" description="Helical" evidence="7">
    <location>
        <begin position="693"/>
        <end position="715"/>
    </location>
</feature>
<evidence type="ECO:0000256" key="7">
    <source>
        <dbReference type="SAM" id="Phobius"/>
    </source>
</evidence>
<feature type="transmembrane region" description="Helical" evidence="7">
    <location>
        <begin position="47"/>
        <end position="71"/>
    </location>
</feature>
<dbReference type="GO" id="GO:0022857">
    <property type="term" value="F:transmembrane transporter activity"/>
    <property type="evidence" value="ECO:0007669"/>
    <property type="project" value="InterPro"/>
</dbReference>
<dbReference type="AlphaFoldDB" id="A0AAV2Z420"/>
<evidence type="ECO:0000256" key="4">
    <source>
        <dbReference type="ARBA" id="ARBA00022989"/>
    </source>
</evidence>
<comment type="caution">
    <text evidence="9">The sequence shown here is derived from an EMBL/GenBank/DDBJ whole genome shotgun (WGS) entry which is preliminary data.</text>
</comment>
<accession>A0AAV2Z420</accession>
<feature type="transmembrane region" description="Helical" evidence="7">
    <location>
        <begin position="195"/>
        <end position="218"/>
    </location>
</feature>
<keyword evidence="10" id="KW-1185">Reference proteome</keyword>
<dbReference type="InterPro" id="IPR005828">
    <property type="entry name" value="MFS_sugar_transport-like"/>
</dbReference>
<dbReference type="Pfam" id="PF07690">
    <property type="entry name" value="MFS_1"/>
    <property type="match status" value="1"/>
</dbReference>
<feature type="transmembrane region" description="Helical" evidence="7">
    <location>
        <begin position="569"/>
        <end position="587"/>
    </location>
</feature>
<comment type="subcellular location">
    <subcellularLocation>
        <location evidence="1">Membrane</location>
        <topology evidence="1">Multi-pass membrane protein</topology>
    </subcellularLocation>
</comment>
<dbReference type="InterPro" id="IPR036259">
    <property type="entry name" value="MFS_trans_sf"/>
</dbReference>
<dbReference type="InterPro" id="IPR020846">
    <property type="entry name" value="MFS_dom"/>
</dbReference>
<evidence type="ECO:0000256" key="1">
    <source>
        <dbReference type="ARBA" id="ARBA00004141"/>
    </source>
</evidence>
<evidence type="ECO:0000256" key="2">
    <source>
        <dbReference type="ARBA" id="ARBA00022448"/>
    </source>
</evidence>
<protein>
    <recommendedName>
        <fullName evidence="8">Major facilitator superfamily (MFS) profile domain-containing protein</fullName>
    </recommendedName>
</protein>
<feature type="transmembrane region" description="Helical" evidence="7">
    <location>
        <begin position="633"/>
        <end position="651"/>
    </location>
</feature>
<keyword evidence="4 7" id="KW-1133">Transmembrane helix</keyword>
<name>A0AAV2Z420_9STRA</name>
<evidence type="ECO:0000256" key="5">
    <source>
        <dbReference type="ARBA" id="ARBA00023136"/>
    </source>
</evidence>
<feature type="transmembrane region" description="Helical" evidence="7">
    <location>
        <begin position="947"/>
        <end position="967"/>
    </location>
</feature>
<keyword evidence="3 7" id="KW-0812">Transmembrane</keyword>
<reference evidence="9" key="1">
    <citation type="submission" date="2022-11" db="EMBL/GenBank/DDBJ databases">
        <authorList>
            <person name="Morgan W.R."/>
            <person name="Tartar A."/>
        </authorList>
    </citation>
    <scope>NUCLEOTIDE SEQUENCE</scope>
    <source>
        <strain evidence="9">ARSEF 373</strain>
    </source>
</reference>
<dbReference type="SUPFAM" id="SSF103473">
    <property type="entry name" value="MFS general substrate transporter"/>
    <property type="match status" value="2"/>
</dbReference>
<feature type="transmembrane region" description="Helical" evidence="7">
    <location>
        <begin position="392"/>
        <end position="413"/>
    </location>
</feature>
<feature type="transmembrane region" description="Helical" evidence="7">
    <location>
        <begin position="419"/>
        <end position="440"/>
    </location>
</feature>
<feature type="domain" description="Major facilitator superfamily (MFS) profile" evidence="8">
    <location>
        <begin position="46"/>
        <end position="514"/>
    </location>
</feature>
<dbReference type="InterPro" id="IPR011701">
    <property type="entry name" value="MFS"/>
</dbReference>
<feature type="transmembrane region" description="Helical" evidence="7">
    <location>
        <begin position="856"/>
        <end position="878"/>
    </location>
</feature>
<dbReference type="PANTHER" id="PTHR23511:SF34">
    <property type="entry name" value="SYNAPTIC VESICLE GLYCOPROTEIN 2"/>
    <property type="match status" value="1"/>
</dbReference>